<dbReference type="STRING" id="1146883.BLASA_1745"/>
<feature type="region of interest" description="Disordered" evidence="1">
    <location>
        <begin position="1"/>
        <end position="119"/>
    </location>
</feature>
<dbReference type="eggNOG" id="ENOG5032Y6R">
    <property type="taxonomic scope" value="Bacteria"/>
</dbReference>
<feature type="compositionally biased region" description="Basic and acidic residues" evidence="1">
    <location>
        <begin position="14"/>
        <end position="32"/>
    </location>
</feature>
<feature type="compositionally biased region" description="Polar residues" evidence="1">
    <location>
        <begin position="87"/>
        <end position="101"/>
    </location>
</feature>
<reference evidence="4" key="2">
    <citation type="submission" date="2012-02" db="EMBL/GenBank/DDBJ databases">
        <title>Complete genome sequence of Blastococcus saxobsidens strain DD2.</title>
        <authorList>
            <person name="Genoscope."/>
        </authorList>
    </citation>
    <scope>NUCLEOTIDE SEQUENCE [LARGE SCALE GENOMIC DNA]</scope>
    <source>
        <strain evidence="4">DD2</strain>
    </source>
</reference>
<proteinExistence type="predicted"/>
<feature type="domain" description="Rho termination factor-like N-terminal" evidence="2">
    <location>
        <begin position="15"/>
        <end position="57"/>
    </location>
</feature>
<dbReference type="SUPFAM" id="SSF68912">
    <property type="entry name" value="Rho N-terminal domain-like"/>
    <property type="match status" value="1"/>
</dbReference>
<dbReference type="EMBL" id="FO117623">
    <property type="protein sequence ID" value="CCG02664.1"/>
    <property type="molecule type" value="Genomic_DNA"/>
</dbReference>
<dbReference type="AlphaFoldDB" id="H6RNB6"/>
<reference evidence="3 4" key="1">
    <citation type="journal article" date="2012" name="J. Bacteriol.">
        <title>Genome Sequence of Blastococcus saxobsidens DD2, a Stone-Inhabiting Bacterium.</title>
        <authorList>
            <person name="Chouaia B."/>
            <person name="Crotti E."/>
            <person name="Brusetti L."/>
            <person name="Daffonchio D."/>
            <person name="Essoussi I."/>
            <person name="Nouioui I."/>
            <person name="Sbissi I."/>
            <person name="Ghodhbane-Gtari F."/>
            <person name="Gtari M."/>
            <person name="Vacherie B."/>
            <person name="Barbe V."/>
            <person name="Medigue C."/>
            <person name="Gury J."/>
            <person name="Pujic P."/>
            <person name="Normand P."/>
        </authorList>
    </citation>
    <scope>NUCLEOTIDE SEQUENCE [LARGE SCALE GENOMIC DNA]</scope>
    <source>
        <strain evidence="3 4">DD2</strain>
    </source>
</reference>
<name>H6RNB6_BLASD</name>
<dbReference type="InterPro" id="IPR011112">
    <property type="entry name" value="Rho-like_N"/>
</dbReference>
<dbReference type="HOGENOM" id="CLU_078206_0_0_11"/>
<dbReference type="Proteomes" id="UP000007517">
    <property type="component" value="Chromosome"/>
</dbReference>
<evidence type="ECO:0000259" key="2">
    <source>
        <dbReference type="SMART" id="SM00959"/>
    </source>
</evidence>
<dbReference type="KEGG" id="bsd:BLASA_1745"/>
<gene>
    <name evidence="3" type="ordered locus">BLASA_1745</name>
</gene>
<organism evidence="3 4">
    <name type="scientific">Blastococcus saxobsidens (strain DD2)</name>
    <dbReference type="NCBI Taxonomy" id="1146883"/>
    <lineage>
        <taxon>Bacteria</taxon>
        <taxon>Bacillati</taxon>
        <taxon>Actinomycetota</taxon>
        <taxon>Actinomycetes</taxon>
        <taxon>Geodermatophilales</taxon>
        <taxon>Geodermatophilaceae</taxon>
        <taxon>Blastococcus</taxon>
    </lineage>
</organism>
<dbReference type="RefSeq" id="WP_014375554.1">
    <property type="nucleotide sequence ID" value="NC_016943.1"/>
</dbReference>
<feature type="compositionally biased region" description="Polar residues" evidence="1">
    <location>
        <begin position="1"/>
        <end position="11"/>
    </location>
</feature>
<dbReference type="SMART" id="SM00959">
    <property type="entry name" value="Rho_N"/>
    <property type="match status" value="1"/>
</dbReference>
<dbReference type="Gene3D" id="1.10.720.10">
    <property type="match status" value="1"/>
</dbReference>
<keyword evidence="4" id="KW-1185">Reference proteome</keyword>
<evidence type="ECO:0000313" key="4">
    <source>
        <dbReference type="Proteomes" id="UP000007517"/>
    </source>
</evidence>
<feature type="compositionally biased region" description="Basic and acidic residues" evidence="1">
    <location>
        <begin position="53"/>
        <end position="86"/>
    </location>
</feature>
<dbReference type="GO" id="GO:0006353">
    <property type="term" value="P:DNA-templated transcription termination"/>
    <property type="evidence" value="ECO:0007669"/>
    <property type="project" value="InterPro"/>
</dbReference>
<accession>H6RNB6</accession>
<protein>
    <recommendedName>
        <fullName evidence="2">Rho termination factor-like N-terminal domain-containing protein</fullName>
    </recommendedName>
</protein>
<dbReference type="OrthoDB" id="9808866at2"/>
<dbReference type="InterPro" id="IPR036269">
    <property type="entry name" value="Rho_N_sf"/>
</dbReference>
<sequence length="203" mass="22583">MTNETPNTPGLSETELREMTVDDLRRRAKDDGVEGTSSMKKEELVDAISQAYEEDRGDGGDKGGDKGGGEAGEPGDRGPDDGHLRTGDQTSKSLKYSQEITSLDEDPERAGRSLATTSHEVVRRWAEDRGGVPATVEGTEHGDHLGVLRFDFGGDSENLRHVSWDEWFDTFDARKLNFLYQEERKDGNQSTFFRLESPDREDA</sequence>
<evidence type="ECO:0000313" key="3">
    <source>
        <dbReference type="EMBL" id="CCG02664.1"/>
    </source>
</evidence>
<evidence type="ECO:0000256" key="1">
    <source>
        <dbReference type="SAM" id="MobiDB-lite"/>
    </source>
</evidence>
<dbReference type="Pfam" id="PF07498">
    <property type="entry name" value="Rho_N"/>
    <property type="match status" value="1"/>
</dbReference>